<dbReference type="Proteomes" id="UP000427071">
    <property type="component" value="Chromosome"/>
</dbReference>
<evidence type="ECO:0000313" key="9">
    <source>
        <dbReference type="Proteomes" id="UP000427071"/>
    </source>
</evidence>
<keyword evidence="5 6" id="KW-0472">Membrane</keyword>
<sequence>MTQPQIHPERQARVRKALKFFSTAAFVTGIWLLILVAEMIYKYLILPSPSDAPGWFFYVAQAHGVFYMIYLITTVNLGINARWEPLKWITTALAGTIPFLSFVAEHKRRKEVTAQFQL</sequence>
<dbReference type="NCBIfam" id="TIGR03954">
    <property type="entry name" value="integ_memb_HG"/>
    <property type="match status" value="1"/>
</dbReference>
<evidence type="ECO:0000256" key="5">
    <source>
        <dbReference type="ARBA" id="ARBA00023136"/>
    </source>
</evidence>
<dbReference type="AlphaFoldDB" id="A0A6B8VNQ0"/>
<evidence type="ECO:0000256" key="3">
    <source>
        <dbReference type="ARBA" id="ARBA00022692"/>
    </source>
</evidence>
<protein>
    <recommendedName>
        <fullName evidence="7">DUF3817 domain-containing protein</fullName>
    </recommendedName>
</protein>
<reference evidence="9" key="1">
    <citation type="submission" date="2019-11" db="EMBL/GenBank/DDBJ databases">
        <title>Complete genome sequence of Corynebacterium kalinowskii 1959, a novel Corynebacterium species isolated from soil of a small paddock in Vilsendorf, Germany.</title>
        <authorList>
            <person name="Schaffert L."/>
            <person name="Ruwe M."/>
            <person name="Milse J."/>
            <person name="Hanuschka K."/>
            <person name="Ortseifen V."/>
            <person name="Droste J."/>
            <person name="Brandt D."/>
            <person name="Schlueter L."/>
            <person name="Kutter Y."/>
            <person name="Vinke S."/>
            <person name="Viehoefer P."/>
            <person name="Jacob L."/>
            <person name="Luebke N.-C."/>
            <person name="Schulte-Berndt E."/>
            <person name="Hain C."/>
            <person name="Linder M."/>
            <person name="Schmidt P."/>
            <person name="Wollenschlaeger L."/>
            <person name="Luttermann T."/>
            <person name="Thieme E."/>
            <person name="Hassa J."/>
            <person name="Haak M."/>
            <person name="Wittchen M."/>
            <person name="Mentz A."/>
            <person name="Persicke M."/>
            <person name="Busche T."/>
            <person name="Ruckert C."/>
        </authorList>
    </citation>
    <scope>NUCLEOTIDE SEQUENCE [LARGE SCALE GENOMIC DNA]</scope>
    <source>
        <strain evidence="9">1959</strain>
    </source>
</reference>
<keyword evidence="3 6" id="KW-0812">Transmembrane</keyword>
<dbReference type="Pfam" id="PF12823">
    <property type="entry name" value="DUF3817"/>
    <property type="match status" value="1"/>
</dbReference>
<feature type="transmembrane region" description="Helical" evidence="6">
    <location>
        <begin position="20"/>
        <end position="43"/>
    </location>
</feature>
<dbReference type="RefSeq" id="WP_156191824.1">
    <property type="nucleotide sequence ID" value="NZ_CP046452.1"/>
</dbReference>
<keyword evidence="9" id="KW-1185">Reference proteome</keyword>
<evidence type="ECO:0000256" key="6">
    <source>
        <dbReference type="SAM" id="Phobius"/>
    </source>
</evidence>
<evidence type="ECO:0000313" key="8">
    <source>
        <dbReference type="EMBL" id="QGU01421.1"/>
    </source>
</evidence>
<dbReference type="KEGG" id="ckw:CKALI_02660"/>
<accession>A0A6B8VNQ0</accession>
<dbReference type="InterPro" id="IPR023845">
    <property type="entry name" value="DUF3817_TM"/>
</dbReference>
<dbReference type="PANTHER" id="PTHR40077">
    <property type="entry name" value="MEMBRANE PROTEIN-RELATED"/>
    <property type="match status" value="1"/>
</dbReference>
<gene>
    <name evidence="8" type="ORF">CKALI_02660</name>
</gene>
<organism evidence="8 9">
    <name type="scientific">Corynebacterium kalinowskii</name>
    <dbReference type="NCBI Taxonomy" id="2675216"/>
    <lineage>
        <taxon>Bacteria</taxon>
        <taxon>Bacillati</taxon>
        <taxon>Actinomycetota</taxon>
        <taxon>Actinomycetes</taxon>
        <taxon>Mycobacteriales</taxon>
        <taxon>Corynebacteriaceae</taxon>
        <taxon>Corynebacterium</taxon>
    </lineage>
</organism>
<keyword evidence="4 6" id="KW-1133">Transmembrane helix</keyword>
<keyword evidence="2" id="KW-1003">Cell membrane</keyword>
<dbReference type="PANTHER" id="PTHR40077:SF2">
    <property type="entry name" value="MEMBRANE PROTEIN"/>
    <property type="match status" value="1"/>
</dbReference>
<evidence type="ECO:0000259" key="7">
    <source>
        <dbReference type="Pfam" id="PF12823"/>
    </source>
</evidence>
<proteinExistence type="predicted"/>
<dbReference type="EMBL" id="CP046452">
    <property type="protein sequence ID" value="QGU01421.1"/>
    <property type="molecule type" value="Genomic_DNA"/>
</dbReference>
<evidence type="ECO:0000256" key="2">
    <source>
        <dbReference type="ARBA" id="ARBA00022475"/>
    </source>
</evidence>
<feature type="transmembrane region" description="Helical" evidence="6">
    <location>
        <begin position="55"/>
        <end position="79"/>
    </location>
</feature>
<evidence type="ECO:0000256" key="1">
    <source>
        <dbReference type="ARBA" id="ARBA00004651"/>
    </source>
</evidence>
<feature type="domain" description="DUF3817" evidence="7">
    <location>
        <begin position="18"/>
        <end position="109"/>
    </location>
</feature>
<name>A0A6B8VNQ0_9CORY</name>
<dbReference type="GO" id="GO:0005886">
    <property type="term" value="C:plasma membrane"/>
    <property type="evidence" value="ECO:0007669"/>
    <property type="project" value="UniProtKB-SubCell"/>
</dbReference>
<comment type="subcellular location">
    <subcellularLocation>
        <location evidence="1">Cell membrane</location>
        <topology evidence="1">Multi-pass membrane protein</topology>
    </subcellularLocation>
</comment>
<evidence type="ECO:0000256" key="4">
    <source>
        <dbReference type="ARBA" id="ARBA00022989"/>
    </source>
</evidence>